<sequence length="107" mass="11609">MSKMSIYDPALCCATGICGPGVDPELLRVATMIGQLQAQGVECERFNLAQQPQQFITNPVVSAALERDGAEILPLTLVDGKVVKSRAYPTNEEFISWTGARKVLMPL</sequence>
<reference evidence="1" key="1">
    <citation type="submission" date="2008-10" db="EMBL/GenBank/DDBJ databases">
        <title>Complete sequence of Desulfovibrio vulgaris str. 'Miyazaki F'.</title>
        <authorList>
            <person name="Lucas S."/>
            <person name="Copeland A."/>
            <person name="Lapidus A."/>
            <person name="Glavina del Rio T."/>
            <person name="Dalin E."/>
            <person name="Tice H."/>
            <person name="Bruce D."/>
            <person name="Goodwin L."/>
            <person name="Pitluck S."/>
            <person name="Sims D."/>
            <person name="Brettin T."/>
            <person name="Detter J.C."/>
            <person name="Han C."/>
            <person name="Larimer F."/>
            <person name="Land M."/>
            <person name="Hauser L."/>
            <person name="Kyrpides N."/>
            <person name="Mikhailova N."/>
            <person name="Hazen T.C."/>
            <person name="Richardson P."/>
        </authorList>
    </citation>
    <scope>NUCLEOTIDE SEQUENCE</scope>
    <source>
        <strain evidence="1">Miyazaki F</strain>
    </source>
</reference>
<organism evidence="1">
    <name type="scientific">Nitratidesulfovibrio vulgaris (strain DSM 19637 / Miyazaki F)</name>
    <name type="common">Desulfovibrio vulgaris</name>
    <dbReference type="NCBI Taxonomy" id="883"/>
    <lineage>
        <taxon>Bacteria</taxon>
        <taxon>Pseudomonadati</taxon>
        <taxon>Thermodesulfobacteriota</taxon>
        <taxon>Desulfovibrionia</taxon>
        <taxon>Desulfovibrionales</taxon>
        <taxon>Desulfovibrionaceae</taxon>
        <taxon>Nitratidesulfovibrio</taxon>
    </lineage>
</organism>
<dbReference type="InterPro" id="IPR010712">
    <property type="entry name" value="Arsenical-R_ArsD"/>
</dbReference>
<dbReference type="OrthoDB" id="9801358at2"/>
<evidence type="ECO:0000313" key="1">
    <source>
        <dbReference type="EMBL" id="ACL09332.1"/>
    </source>
</evidence>
<dbReference type="AlphaFoldDB" id="B8DIN4"/>
<accession>B8DIN4</accession>
<name>B8DIN4_NITV9</name>
<dbReference type="Gene3D" id="3.40.30.10">
    <property type="entry name" value="Glutaredoxin"/>
    <property type="match status" value="1"/>
</dbReference>
<dbReference type="eggNOG" id="ENOG5032RMG">
    <property type="taxonomic scope" value="Bacteria"/>
</dbReference>
<dbReference type="EMBL" id="CP001197">
    <property type="protein sequence ID" value="ACL09332.1"/>
    <property type="molecule type" value="Genomic_DNA"/>
</dbReference>
<dbReference type="STRING" id="883.DvMF_2391"/>
<dbReference type="HOGENOM" id="CLU_120868_1_0_7"/>
<dbReference type="Pfam" id="PF06953">
    <property type="entry name" value="ArsD"/>
    <property type="match status" value="1"/>
</dbReference>
<protein>
    <submittedName>
        <fullName evidence="1">Arsenical resistance operon trans-acting repressor ArsD</fullName>
    </submittedName>
</protein>
<dbReference type="KEGG" id="dvm:DvMF_2391"/>
<gene>
    <name evidence="1" type="ordered locus">DvMF_2391</name>
</gene>
<proteinExistence type="predicted"/>
<dbReference type="GO" id="GO:0045892">
    <property type="term" value="P:negative regulation of DNA-templated transcription"/>
    <property type="evidence" value="ECO:0007669"/>
    <property type="project" value="InterPro"/>
</dbReference>
<dbReference type="NCBIfam" id="NF033727">
    <property type="entry name" value="chaperon_ArsD"/>
    <property type="match status" value="1"/>
</dbReference>
<dbReference type="GO" id="GO:0046685">
    <property type="term" value="P:response to arsenic-containing substance"/>
    <property type="evidence" value="ECO:0007669"/>
    <property type="project" value="InterPro"/>
</dbReference>
<dbReference type="GO" id="GO:0003677">
    <property type="term" value="F:DNA binding"/>
    <property type="evidence" value="ECO:0007669"/>
    <property type="project" value="InterPro"/>
</dbReference>